<keyword evidence="5" id="KW-0732">Signal</keyword>
<evidence type="ECO:0000256" key="4">
    <source>
        <dbReference type="ARBA" id="ARBA00023136"/>
    </source>
</evidence>
<dbReference type="RefSeq" id="WP_186922645.1">
    <property type="nucleotide sequence ID" value="NZ_JACOFW010000008.1"/>
</dbReference>
<evidence type="ECO:0000313" key="7">
    <source>
        <dbReference type="EMBL" id="MBC3807562.1"/>
    </source>
</evidence>
<protein>
    <submittedName>
        <fullName evidence="7">Energy transducer TonB</fullName>
    </submittedName>
</protein>
<dbReference type="EMBL" id="JACOFW010000008">
    <property type="protein sequence ID" value="MBC3807562.1"/>
    <property type="molecule type" value="Genomic_DNA"/>
</dbReference>
<reference evidence="7 8" key="1">
    <citation type="submission" date="2020-08" db="EMBL/GenBank/DDBJ databases">
        <title>Novel species isolated from subtropical streams in China.</title>
        <authorList>
            <person name="Lu H."/>
        </authorList>
    </citation>
    <scope>NUCLEOTIDE SEQUENCE [LARGE SCALE GENOMIC DNA]</scope>
    <source>
        <strain evidence="7 8">KACC 16656</strain>
    </source>
</reference>
<dbReference type="InterPro" id="IPR006260">
    <property type="entry name" value="TonB/TolA_C"/>
</dbReference>
<dbReference type="Pfam" id="PF03544">
    <property type="entry name" value="TonB_C"/>
    <property type="match status" value="1"/>
</dbReference>
<evidence type="ECO:0000256" key="2">
    <source>
        <dbReference type="ARBA" id="ARBA00022692"/>
    </source>
</evidence>
<dbReference type="Gene3D" id="3.30.1150.10">
    <property type="match status" value="1"/>
</dbReference>
<gene>
    <name evidence="7" type="ORF">H8K52_09415</name>
</gene>
<keyword evidence="8" id="KW-1185">Reference proteome</keyword>
<evidence type="ECO:0000313" key="8">
    <source>
        <dbReference type="Proteomes" id="UP000648257"/>
    </source>
</evidence>
<sequence>MTNSKFYTRAVFAFILSTTSFMASATESINPWNNNTCNMPEYDSKMLRGEEKGVVKLRFTTDTNGNVIDAAIEESSGFSNLDRASMSALKGCRFTMANHNSKPETTGTPEKRESRLISFNWAIK</sequence>
<organism evidence="7 8">
    <name type="scientific">Undibacterium seohonense</name>
    <dbReference type="NCBI Taxonomy" id="1344950"/>
    <lineage>
        <taxon>Bacteria</taxon>
        <taxon>Pseudomonadati</taxon>
        <taxon>Pseudomonadota</taxon>
        <taxon>Betaproteobacteria</taxon>
        <taxon>Burkholderiales</taxon>
        <taxon>Oxalobacteraceae</taxon>
        <taxon>Undibacterium</taxon>
    </lineage>
</organism>
<evidence type="ECO:0000256" key="5">
    <source>
        <dbReference type="SAM" id="SignalP"/>
    </source>
</evidence>
<keyword evidence="4" id="KW-0472">Membrane</keyword>
<name>A0ABR6X3P6_9BURK</name>
<feature type="signal peptide" evidence="5">
    <location>
        <begin position="1"/>
        <end position="25"/>
    </location>
</feature>
<dbReference type="PROSITE" id="PS52015">
    <property type="entry name" value="TONB_CTD"/>
    <property type="match status" value="1"/>
</dbReference>
<dbReference type="InterPro" id="IPR037682">
    <property type="entry name" value="TonB_C"/>
</dbReference>
<dbReference type="SUPFAM" id="SSF74653">
    <property type="entry name" value="TolA/TonB C-terminal domain"/>
    <property type="match status" value="1"/>
</dbReference>
<evidence type="ECO:0000259" key="6">
    <source>
        <dbReference type="PROSITE" id="PS52015"/>
    </source>
</evidence>
<dbReference type="NCBIfam" id="TIGR01352">
    <property type="entry name" value="tonB_Cterm"/>
    <property type="match status" value="1"/>
</dbReference>
<accession>A0ABR6X3P6</accession>
<keyword evidence="3" id="KW-1133">Transmembrane helix</keyword>
<comment type="subcellular location">
    <subcellularLocation>
        <location evidence="1">Membrane</location>
        <topology evidence="1">Single-pass membrane protein</topology>
    </subcellularLocation>
</comment>
<keyword evidence="2" id="KW-0812">Transmembrane</keyword>
<feature type="chain" id="PRO_5045281737" evidence="5">
    <location>
        <begin position="26"/>
        <end position="124"/>
    </location>
</feature>
<comment type="caution">
    <text evidence="7">The sequence shown here is derived from an EMBL/GenBank/DDBJ whole genome shotgun (WGS) entry which is preliminary data.</text>
</comment>
<evidence type="ECO:0000256" key="3">
    <source>
        <dbReference type="ARBA" id="ARBA00022989"/>
    </source>
</evidence>
<proteinExistence type="predicted"/>
<dbReference type="Proteomes" id="UP000648257">
    <property type="component" value="Unassembled WGS sequence"/>
</dbReference>
<feature type="domain" description="TonB C-terminal" evidence="6">
    <location>
        <begin position="27"/>
        <end position="124"/>
    </location>
</feature>
<evidence type="ECO:0000256" key="1">
    <source>
        <dbReference type="ARBA" id="ARBA00004167"/>
    </source>
</evidence>